<name>A0A8J7CNS3_9PROT</name>
<reference evidence="1" key="1">
    <citation type="submission" date="2020-10" db="EMBL/GenBank/DDBJ databases">
        <title>Genome sequence of the unusual species of purple photosynthetic bacteria, Phaeovibrio sulfidiphilus DSM 23193, type strain.</title>
        <authorList>
            <person name="Kyndt J.A."/>
            <person name="Meyer T.E."/>
        </authorList>
    </citation>
    <scope>NUCLEOTIDE SEQUENCE</scope>
    <source>
        <strain evidence="1">DSM 23193</strain>
    </source>
</reference>
<dbReference type="RefSeq" id="WP_192533097.1">
    <property type="nucleotide sequence ID" value="NZ_JACZHT010000001.1"/>
</dbReference>
<dbReference type="Proteomes" id="UP000631034">
    <property type="component" value="Unassembled WGS sequence"/>
</dbReference>
<evidence type="ECO:0008006" key="3">
    <source>
        <dbReference type="Google" id="ProtNLM"/>
    </source>
</evidence>
<organism evidence="1 2">
    <name type="scientific">Phaeovibrio sulfidiphilus</name>
    <dbReference type="NCBI Taxonomy" id="1220600"/>
    <lineage>
        <taxon>Bacteria</taxon>
        <taxon>Pseudomonadati</taxon>
        <taxon>Pseudomonadota</taxon>
        <taxon>Alphaproteobacteria</taxon>
        <taxon>Rhodospirillales</taxon>
        <taxon>Rhodospirillaceae</taxon>
        <taxon>Phaeovibrio</taxon>
    </lineage>
</organism>
<evidence type="ECO:0000313" key="2">
    <source>
        <dbReference type="Proteomes" id="UP000631034"/>
    </source>
</evidence>
<gene>
    <name evidence="1" type="ORF">IHV25_00965</name>
</gene>
<accession>A0A8J7CNS3</accession>
<dbReference type="EMBL" id="JACZHT010000001">
    <property type="protein sequence ID" value="MBE1236227.1"/>
    <property type="molecule type" value="Genomic_DNA"/>
</dbReference>
<proteinExistence type="predicted"/>
<keyword evidence="2" id="KW-1185">Reference proteome</keyword>
<comment type="caution">
    <text evidence="1">The sequence shown here is derived from an EMBL/GenBank/DDBJ whole genome shotgun (WGS) entry which is preliminary data.</text>
</comment>
<sequence length="144" mass="16667">MKRLLLPVVCLVLTLSACEDSEEGAREQQAIASKAAMMQNRAAQQYSARNSLQYWGRYQASSVRDDPYVVHLDRDTTFRFVPRDGATITGIYQWDLSGSNVTLKDDRDRIIARFFVGENYIRRIDKGPWEGRILRKVMFHRPQP</sequence>
<dbReference type="PROSITE" id="PS51257">
    <property type="entry name" value="PROKAR_LIPOPROTEIN"/>
    <property type="match status" value="1"/>
</dbReference>
<dbReference type="AlphaFoldDB" id="A0A8J7CNS3"/>
<protein>
    <recommendedName>
        <fullName evidence="3">Lipoprotein</fullName>
    </recommendedName>
</protein>
<evidence type="ECO:0000313" key="1">
    <source>
        <dbReference type="EMBL" id="MBE1236227.1"/>
    </source>
</evidence>